<evidence type="ECO:0000313" key="5">
    <source>
        <dbReference type="Proteomes" id="UP000004478"/>
    </source>
</evidence>
<evidence type="ECO:0000256" key="2">
    <source>
        <dbReference type="SAM" id="SignalP"/>
    </source>
</evidence>
<dbReference type="AlphaFoldDB" id="K1LGL6"/>
<sequence length="305" mass="33244">MKSMLSFVLMAFLPALISAQTVYPLYGVQSIPNSIDGPDEEKTEMGDEGILRISKVSRPTLTAYFSEKGKATGQGVIICPGGGYGILAAGHEGADVAQEFAKRGVAAFVLKYRLPNDETMINKTIGPLQDAQKAIQMVRESAKEWNINPEQVGILGFSAGGHLASTAGTHFHQVQIENPKESSLRPDFMVLVYPVISFDPAIGHSGSAKNLLGENPPQEMLDKFSNEKQVSTDTPPTYLVHAKDDRVSIQNSYVFEMALKGKGIEVGTTYFETGGHGFGMVNPDSNIFWMDEVENWIKKLFAPLL</sequence>
<evidence type="ECO:0000259" key="3">
    <source>
        <dbReference type="Pfam" id="PF20434"/>
    </source>
</evidence>
<proteinExistence type="predicted"/>
<evidence type="ECO:0000313" key="4">
    <source>
        <dbReference type="EMBL" id="EKB49448.1"/>
    </source>
</evidence>
<feature type="signal peptide" evidence="2">
    <location>
        <begin position="1"/>
        <end position="19"/>
    </location>
</feature>
<accession>K1LGL6</accession>
<dbReference type="GO" id="GO:0016787">
    <property type="term" value="F:hydrolase activity"/>
    <property type="evidence" value="ECO:0007669"/>
    <property type="project" value="UniProtKB-KW"/>
</dbReference>
<organism evidence="4 5">
    <name type="scientific">Cecembia lonarensis (strain CCUG 58316 / KCTC 22772 / LW9)</name>
    <dbReference type="NCBI Taxonomy" id="1225176"/>
    <lineage>
        <taxon>Bacteria</taxon>
        <taxon>Pseudomonadati</taxon>
        <taxon>Bacteroidota</taxon>
        <taxon>Cytophagia</taxon>
        <taxon>Cytophagales</taxon>
        <taxon>Cyclobacteriaceae</taxon>
        <taxon>Cecembia</taxon>
    </lineage>
</organism>
<dbReference type="EMBL" id="AMGM01000025">
    <property type="protein sequence ID" value="EKB49448.1"/>
    <property type="molecule type" value="Genomic_DNA"/>
</dbReference>
<dbReference type="Gene3D" id="3.40.50.1820">
    <property type="entry name" value="alpha/beta hydrolase"/>
    <property type="match status" value="1"/>
</dbReference>
<name>K1LGL6_CECL9</name>
<feature type="domain" description="BD-FAE-like" evidence="3">
    <location>
        <begin position="64"/>
        <end position="258"/>
    </location>
</feature>
<dbReference type="OrthoDB" id="9794725at2"/>
<keyword evidence="5" id="KW-1185">Reference proteome</keyword>
<dbReference type="InterPro" id="IPR050300">
    <property type="entry name" value="GDXG_lipolytic_enzyme"/>
</dbReference>
<keyword evidence="1 4" id="KW-0378">Hydrolase</keyword>
<dbReference type="PATRIC" id="fig|1225176.3.peg.2063"/>
<dbReference type="PANTHER" id="PTHR48081:SF6">
    <property type="entry name" value="PEPTIDASE S9 PROLYL OLIGOPEPTIDASE CATALYTIC DOMAIN-CONTAINING PROTEIN"/>
    <property type="match status" value="1"/>
</dbReference>
<keyword evidence="2" id="KW-0732">Signal</keyword>
<evidence type="ECO:0000256" key="1">
    <source>
        <dbReference type="ARBA" id="ARBA00022801"/>
    </source>
</evidence>
<dbReference type="InterPro" id="IPR049492">
    <property type="entry name" value="BD-FAE-like_dom"/>
</dbReference>
<dbReference type="InterPro" id="IPR029058">
    <property type="entry name" value="AB_hydrolase_fold"/>
</dbReference>
<feature type="chain" id="PRO_5003850449" evidence="2">
    <location>
        <begin position="20"/>
        <end position="305"/>
    </location>
</feature>
<dbReference type="PANTHER" id="PTHR48081">
    <property type="entry name" value="AB HYDROLASE SUPERFAMILY PROTEIN C4A8.06C"/>
    <property type="match status" value="1"/>
</dbReference>
<dbReference type="SUPFAM" id="SSF53474">
    <property type="entry name" value="alpha/beta-Hydrolases"/>
    <property type="match status" value="1"/>
</dbReference>
<gene>
    <name evidence="4" type="ORF">B879_01934</name>
</gene>
<dbReference type="Proteomes" id="UP000004478">
    <property type="component" value="Unassembled WGS sequence"/>
</dbReference>
<dbReference type="Pfam" id="PF20434">
    <property type="entry name" value="BD-FAE"/>
    <property type="match status" value="1"/>
</dbReference>
<protein>
    <submittedName>
        <fullName evidence="4">Alpha/beta hydrolase fold protein</fullName>
    </submittedName>
</protein>
<reference evidence="4 5" key="1">
    <citation type="journal article" date="2012" name="J. Bacteriol.">
        <title>Draft Genome Sequence of Cecembia lonarensis Strain LW9T, Isolated from Lonar Lake, a Haloalkaline Lake in India.</title>
        <authorList>
            <person name="Shivaji S."/>
            <person name="Ara S."/>
            <person name="Singh A."/>
            <person name="Pinnaka A.K."/>
        </authorList>
    </citation>
    <scope>NUCLEOTIDE SEQUENCE [LARGE SCALE GENOMIC DNA]</scope>
    <source>
        <strain evidence="4 5">LW9</strain>
    </source>
</reference>
<comment type="caution">
    <text evidence="4">The sequence shown here is derived from an EMBL/GenBank/DDBJ whole genome shotgun (WGS) entry which is preliminary data.</text>
</comment>